<comment type="similarity">
    <text evidence="2">Belongs to the YkuD family.</text>
</comment>
<evidence type="ECO:0000256" key="6">
    <source>
        <dbReference type="ARBA" id="ARBA00023316"/>
    </source>
</evidence>
<dbReference type="InterPro" id="IPR038063">
    <property type="entry name" value="Transpep_catalytic_dom"/>
</dbReference>
<dbReference type="InterPro" id="IPR005490">
    <property type="entry name" value="LD_TPept_cat_dom"/>
</dbReference>
<dbReference type="EMBL" id="JAYWLC010000006">
    <property type="protein sequence ID" value="MER5172112.1"/>
    <property type="molecule type" value="Genomic_DNA"/>
</dbReference>
<evidence type="ECO:0000256" key="3">
    <source>
        <dbReference type="ARBA" id="ARBA00022679"/>
    </source>
</evidence>
<keyword evidence="6 7" id="KW-0961">Cell wall biogenesis/degradation</keyword>
<dbReference type="RefSeq" id="WP_350936784.1">
    <property type="nucleotide sequence ID" value="NZ_JAYWLC010000006.1"/>
</dbReference>
<feature type="active site" description="Nucleophile" evidence="7">
    <location>
        <position position="142"/>
    </location>
</feature>
<evidence type="ECO:0000313" key="11">
    <source>
        <dbReference type="Proteomes" id="UP001438953"/>
    </source>
</evidence>
<feature type="signal peptide" evidence="8">
    <location>
        <begin position="1"/>
        <end position="20"/>
    </location>
</feature>
<reference evidence="10 11" key="1">
    <citation type="submission" date="2024-06" db="EMBL/GenBank/DDBJ databases">
        <title>Thioclava kandeliae sp. nov. from a rhizosphere soil sample of Kandelia candel in a mangrove.</title>
        <authorList>
            <person name="Mu T."/>
        </authorList>
    </citation>
    <scope>NUCLEOTIDE SEQUENCE [LARGE SCALE GENOMIC DNA]</scope>
    <source>
        <strain evidence="10 11">CPCC 100088</strain>
    </source>
</reference>
<dbReference type="PANTHER" id="PTHR36699">
    <property type="entry name" value="LD-TRANSPEPTIDASE"/>
    <property type="match status" value="1"/>
</dbReference>
<evidence type="ECO:0000313" key="10">
    <source>
        <dbReference type="EMBL" id="MER5172112.1"/>
    </source>
</evidence>
<organism evidence="10 11">
    <name type="scientific">Thioclava kandeliae</name>
    <dbReference type="NCBI Taxonomy" id="3070818"/>
    <lineage>
        <taxon>Bacteria</taxon>
        <taxon>Pseudomonadati</taxon>
        <taxon>Pseudomonadota</taxon>
        <taxon>Alphaproteobacteria</taxon>
        <taxon>Rhodobacterales</taxon>
        <taxon>Paracoccaceae</taxon>
        <taxon>Thioclava</taxon>
    </lineage>
</organism>
<dbReference type="Gene3D" id="2.40.440.10">
    <property type="entry name" value="L,D-transpeptidase catalytic domain-like"/>
    <property type="match status" value="1"/>
</dbReference>
<name>A0ABV1SGR9_9RHOB</name>
<proteinExistence type="inferred from homology"/>
<evidence type="ECO:0000259" key="9">
    <source>
        <dbReference type="PROSITE" id="PS52029"/>
    </source>
</evidence>
<comment type="caution">
    <text evidence="10">The sequence shown here is derived from an EMBL/GenBank/DDBJ whole genome shotgun (WGS) entry which is preliminary data.</text>
</comment>
<feature type="chain" id="PRO_5046121789" evidence="8">
    <location>
        <begin position="21"/>
        <end position="167"/>
    </location>
</feature>
<accession>A0ABV1SGR9</accession>
<keyword evidence="4 7" id="KW-0133">Cell shape</keyword>
<feature type="active site" description="Proton donor/acceptor" evidence="7">
    <location>
        <position position="125"/>
    </location>
</feature>
<keyword evidence="3" id="KW-0808">Transferase</keyword>
<dbReference type="Pfam" id="PF03734">
    <property type="entry name" value="YkuD"/>
    <property type="match status" value="1"/>
</dbReference>
<evidence type="ECO:0000256" key="2">
    <source>
        <dbReference type="ARBA" id="ARBA00005992"/>
    </source>
</evidence>
<protein>
    <submittedName>
        <fullName evidence="10">L,D-transpeptidase family protein</fullName>
    </submittedName>
</protein>
<dbReference type="SUPFAM" id="SSF141523">
    <property type="entry name" value="L,D-transpeptidase catalytic domain-like"/>
    <property type="match status" value="1"/>
</dbReference>
<evidence type="ECO:0000256" key="4">
    <source>
        <dbReference type="ARBA" id="ARBA00022960"/>
    </source>
</evidence>
<sequence>MQRRMLLTGLSALALLSACGGDSTKFKNYNGAPVTQIQVFKKDRKMYLFSGDQVVKTYDIALGGQPVGPKQFEGDGRTPEGVYYIDGRNPNSAYHLSIRVSYPNPQQVAFAESKGRNPGGDIFIHGENNADKRGKKDWTAGCIAVTDAQIEEIYSMVLNGTPIFIYP</sequence>
<keyword evidence="5 7" id="KW-0573">Peptidoglycan synthesis</keyword>
<dbReference type="PROSITE" id="PS51257">
    <property type="entry name" value="PROKAR_LIPOPROTEIN"/>
    <property type="match status" value="1"/>
</dbReference>
<dbReference type="PROSITE" id="PS52029">
    <property type="entry name" value="LD_TPASE"/>
    <property type="match status" value="1"/>
</dbReference>
<gene>
    <name evidence="10" type="ORF">VSX56_10020</name>
</gene>
<keyword evidence="8" id="KW-0732">Signal</keyword>
<dbReference type="PANTHER" id="PTHR36699:SF1">
    <property type="entry name" value="L,D-TRANSPEPTIDASE YAFK-RELATED"/>
    <property type="match status" value="1"/>
</dbReference>
<dbReference type="CDD" id="cd16913">
    <property type="entry name" value="YkuD_like"/>
    <property type="match status" value="1"/>
</dbReference>
<evidence type="ECO:0000256" key="1">
    <source>
        <dbReference type="ARBA" id="ARBA00004752"/>
    </source>
</evidence>
<keyword evidence="11" id="KW-1185">Reference proteome</keyword>
<dbReference type="Proteomes" id="UP001438953">
    <property type="component" value="Unassembled WGS sequence"/>
</dbReference>
<feature type="domain" description="L,D-TPase catalytic" evidence="9">
    <location>
        <begin position="35"/>
        <end position="166"/>
    </location>
</feature>
<comment type="pathway">
    <text evidence="1 7">Cell wall biogenesis; peptidoglycan biosynthesis.</text>
</comment>
<evidence type="ECO:0000256" key="8">
    <source>
        <dbReference type="SAM" id="SignalP"/>
    </source>
</evidence>
<evidence type="ECO:0000256" key="5">
    <source>
        <dbReference type="ARBA" id="ARBA00022984"/>
    </source>
</evidence>
<evidence type="ECO:0000256" key="7">
    <source>
        <dbReference type="PROSITE-ProRule" id="PRU01373"/>
    </source>
</evidence>